<dbReference type="GO" id="GO:0001681">
    <property type="term" value="F:sialate O-acetylesterase activity"/>
    <property type="evidence" value="ECO:0007669"/>
    <property type="project" value="InterPro"/>
</dbReference>
<dbReference type="PANTHER" id="PTHR22901:SF0">
    <property type="entry name" value="SIALATE O-ACETYLESTERASE"/>
    <property type="match status" value="1"/>
</dbReference>
<evidence type="ECO:0000313" key="3">
    <source>
        <dbReference type="EMBL" id="GHP07098.1"/>
    </source>
</evidence>
<dbReference type="SMART" id="SM00254">
    <property type="entry name" value="ShKT"/>
    <property type="match status" value="1"/>
</dbReference>
<sequence>MTAACLLLLLVSTRALVPSLALTVSPLVSDGAVLVAAPAAAHIFGEGAARKQEVRVAIDGQTLATTTANEDGTFGASLPPRKASTAPVTVTVSTDTQQVVVNNILFGEVWACSGQSNMQMTVSSAANATAEILRAKQYKHIRVATVAQISLPNTTVPAYEPQMQQTWTDAATGLDGAPWTTFSATCWFFGRNLYDRLGGDVPVGLVAVSVGGTAIELWTPVSDQSKCQDAPCFDTNRNCALWAERGECKRNPGYMLVRCRYSCKQCAGPPWRPGGGGGDGHATLPYLQAKTALPSYSERTPVTPEQYVNDDRRGHSTIFDAPEMRAALAGQFVNDMSYARHSPNDVDDIIDSQGGLNDDRASLWNGMLAPVLRMSLSGLVWYQAEANYYNPTGRTPNVGYRCLFPAFVNAVRNFYRASKPAHGDGMSELPFGFVQLAGYCDTLWKAADCSYSSLNLVAELRWAQVSGLAKAPNRVLGSSSFFATAIDLEASNGTVAGNATWGDIHPPDKQHVGDRLARAAMAVVYGDTTVHYAGPVLSACEVRTSMHAKRGGDNSAYLDLAFDATLLRGDAISLHAAHGLEVLLASSNGTWLAAPLVRANGYTARAQLPTANSDVIAVRYAWRDNPCCPQSYGPTEPPSNYTCKELACAIYASSSELPAPPFYASVDRSGRCQLPWNPAKNAKLKSKKVSTSHALVAGGGVFVSTAVVAGCRSSMAKSRSTAVDANGELSVKSDPRCTREGMAPLRLRGTTSANIV</sequence>
<gene>
    <name evidence="3" type="ORF">PPROV_000584100</name>
</gene>
<evidence type="ECO:0000256" key="1">
    <source>
        <dbReference type="SAM" id="SignalP"/>
    </source>
</evidence>
<proteinExistence type="predicted"/>
<protein>
    <recommendedName>
        <fullName evidence="2">ShKT domain-containing protein</fullName>
    </recommendedName>
</protein>
<feature type="domain" description="ShKT" evidence="2">
    <location>
        <begin position="232"/>
        <end position="266"/>
    </location>
</feature>
<dbReference type="PANTHER" id="PTHR22901">
    <property type="entry name" value="SIALATE O-ACETYLESTERASE"/>
    <property type="match status" value="1"/>
</dbReference>
<feature type="signal peptide" evidence="1">
    <location>
        <begin position="1"/>
        <end position="15"/>
    </location>
</feature>
<evidence type="ECO:0000259" key="2">
    <source>
        <dbReference type="PROSITE" id="PS51670"/>
    </source>
</evidence>
<dbReference type="Proteomes" id="UP000660262">
    <property type="component" value="Unassembled WGS sequence"/>
</dbReference>
<organism evidence="3 4">
    <name type="scientific">Pycnococcus provasolii</name>
    <dbReference type="NCBI Taxonomy" id="41880"/>
    <lineage>
        <taxon>Eukaryota</taxon>
        <taxon>Viridiplantae</taxon>
        <taxon>Chlorophyta</taxon>
        <taxon>Pseudoscourfieldiophyceae</taxon>
        <taxon>Pseudoscourfieldiales</taxon>
        <taxon>Pycnococcaceae</taxon>
        <taxon>Pycnococcus</taxon>
    </lineage>
</organism>
<dbReference type="Gene3D" id="3.40.50.1110">
    <property type="entry name" value="SGNH hydrolase"/>
    <property type="match status" value="1"/>
</dbReference>
<keyword evidence="4" id="KW-1185">Reference proteome</keyword>
<evidence type="ECO:0000313" key="4">
    <source>
        <dbReference type="Proteomes" id="UP000660262"/>
    </source>
</evidence>
<reference evidence="3" key="1">
    <citation type="submission" date="2020-10" db="EMBL/GenBank/DDBJ databases">
        <title>Unveiling of a novel bifunctional photoreceptor, Dualchrome1, isolated from a cosmopolitan green alga.</title>
        <authorList>
            <person name="Suzuki S."/>
            <person name="Kawachi M."/>
        </authorList>
    </citation>
    <scope>NUCLEOTIDE SEQUENCE</scope>
    <source>
        <strain evidence="3">NIES 2893</strain>
    </source>
</reference>
<dbReference type="InterPro" id="IPR039329">
    <property type="entry name" value="SIAE"/>
</dbReference>
<dbReference type="OrthoDB" id="420380at2759"/>
<accession>A0A830HJP2</accession>
<comment type="caution">
    <text evidence="3">The sequence shown here is derived from an EMBL/GenBank/DDBJ whole genome shotgun (WGS) entry which is preliminary data.</text>
</comment>
<keyword evidence="1" id="KW-0732">Signal</keyword>
<dbReference type="EMBL" id="BNJQ01000015">
    <property type="protein sequence ID" value="GHP07098.1"/>
    <property type="molecule type" value="Genomic_DNA"/>
</dbReference>
<dbReference type="SUPFAM" id="SSF52266">
    <property type="entry name" value="SGNH hydrolase"/>
    <property type="match status" value="1"/>
</dbReference>
<dbReference type="Pfam" id="PF01549">
    <property type="entry name" value="ShK"/>
    <property type="match status" value="1"/>
</dbReference>
<dbReference type="PROSITE" id="PS51670">
    <property type="entry name" value="SHKT"/>
    <property type="match status" value="1"/>
</dbReference>
<feature type="chain" id="PRO_5032569888" description="ShKT domain-containing protein" evidence="1">
    <location>
        <begin position="16"/>
        <end position="756"/>
    </location>
</feature>
<dbReference type="GO" id="GO:0005975">
    <property type="term" value="P:carbohydrate metabolic process"/>
    <property type="evidence" value="ECO:0007669"/>
    <property type="project" value="TreeGrafter"/>
</dbReference>
<dbReference type="InterPro" id="IPR003582">
    <property type="entry name" value="ShKT_dom"/>
</dbReference>
<dbReference type="AlphaFoldDB" id="A0A830HJP2"/>
<name>A0A830HJP2_9CHLO</name>
<dbReference type="InterPro" id="IPR036514">
    <property type="entry name" value="SGNH_hydro_sf"/>
</dbReference>